<dbReference type="PANTHER" id="PTHR23044">
    <property type="entry name" value="3'-5' EXONUCLEASE ERI1-RELATED"/>
    <property type="match status" value="1"/>
</dbReference>
<dbReference type="PANTHER" id="PTHR23044:SF61">
    <property type="entry name" value="3'-5' EXORIBONUCLEASE 1-RELATED"/>
    <property type="match status" value="1"/>
</dbReference>
<dbReference type="EMBL" id="MUJZ01007037">
    <property type="protein sequence ID" value="OTF82723.1"/>
    <property type="molecule type" value="Genomic_DNA"/>
</dbReference>
<dbReference type="Proteomes" id="UP000194236">
    <property type="component" value="Unassembled WGS sequence"/>
</dbReference>
<keyword evidence="1" id="KW-0540">Nuclease</keyword>
<dbReference type="InterPro" id="IPR012337">
    <property type="entry name" value="RNaseH-like_sf"/>
</dbReference>
<dbReference type="SUPFAM" id="SSF53098">
    <property type="entry name" value="Ribonuclease H-like"/>
    <property type="match status" value="1"/>
</dbReference>
<evidence type="ECO:0000313" key="5">
    <source>
        <dbReference type="EMBL" id="OTF82723.1"/>
    </source>
</evidence>
<dbReference type="Pfam" id="PF00929">
    <property type="entry name" value="RNase_T"/>
    <property type="match status" value="1"/>
</dbReference>
<sequence>MNGMAQFSRMFYESIRFFHSIRGEQQQQQIQTRPKEQQQNFDYFLILDFEATCDRPQLTPMEIIEFPVLKFDARTFEIVDKFHRYVRPTVNPNLTPFCIELTGIIQDMVDESDKFSKVFKDFQKWLLETKLINDNQAPISRFTFITCGDWDLQKILPNQCRICNYEIPPYMKSWINVKKSFVDYTDEWPRSQSSMLNHLGIQPIGRAHSGIDDCHNLAQIVRCLATNGYIFHNNSRLKLK</sequence>
<dbReference type="SMART" id="SM00479">
    <property type="entry name" value="EXOIII"/>
    <property type="match status" value="1"/>
</dbReference>
<evidence type="ECO:0000259" key="4">
    <source>
        <dbReference type="SMART" id="SM00479"/>
    </source>
</evidence>
<dbReference type="AlphaFoldDB" id="A0A1Y3BSF6"/>
<comment type="caution">
    <text evidence="5">The sequence shown here is derived from an EMBL/GenBank/DDBJ whole genome shotgun (WGS) entry which is preliminary data.</text>
</comment>
<gene>
    <name evidence="5" type="ORF">BLA29_001699</name>
</gene>
<evidence type="ECO:0000256" key="2">
    <source>
        <dbReference type="ARBA" id="ARBA00022801"/>
    </source>
</evidence>
<dbReference type="GO" id="GO:0000175">
    <property type="term" value="F:3'-5'-RNA exonuclease activity"/>
    <property type="evidence" value="ECO:0007669"/>
    <property type="project" value="InterPro"/>
</dbReference>
<dbReference type="Gene3D" id="3.30.420.10">
    <property type="entry name" value="Ribonuclease H-like superfamily/Ribonuclease H"/>
    <property type="match status" value="1"/>
</dbReference>
<dbReference type="InterPro" id="IPR036397">
    <property type="entry name" value="RNaseH_sf"/>
</dbReference>
<evidence type="ECO:0000256" key="1">
    <source>
        <dbReference type="ARBA" id="ARBA00022722"/>
    </source>
</evidence>
<dbReference type="InterPro" id="IPR013520">
    <property type="entry name" value="Ribonucl_H"/>
</dbReference>
<evidence type="ECO:0000256" key="3">
    <source>
        <dbReference type="ARBA" id="ARBA00022839"/>
    </source>
</evidence>
<dbReference type="OrthoDB" id="448399at2759"/>
<dbReference type="GO" id="GO:0003676">
    <property type="term" value="F:nucleic acid binding"/>
    <property type="evidence" value="ECO:0007669"/>
    <property type="project" value="InterPro"/>
</dbReference>
<dbReference type="CDD" id="cd06133">
    <property type="entry name" value="ERI-1_3'hExo_like"/>
    <property type="match status" value="1"/>
</dbReference>
<dbReference type="InterPro" id="IPR051274">
    <property type="entry name" value="3-5_Exoribonuclease"/>
</dbReference>
<reference evidence="5 6" key="1">
    <citation type="submission" date="2017-03" db="EMBL/GenBank/DDBJ databases">
        <title>Genome Survey of Euroglyphus maynei.</title>
        <authorList>
            <person name="Arlian L.G."/>
            <person name="Morgan M.S."/>
            <person name="Rider S.D."/>
        </authorList>
    </citation>
    <scope>NUCLEOTIDE SEQUENCE [LARGE SCALE GENOMIC DNA]</scope>
    <source>
        <strain evidence="5">Arlian Lab</strain>
        <tissue evidence="5">Whole body</tissue>
    </source>
</reference>
<name>A0A1Y3BSF6_EURMA</name>
<proteinExistence type="predicted"/>
<dbReference type="InterPro" id="IPR047201">
    <property type="entry name" value="ERI-1_3'hExo-like"/>
</dbReference>
<feature type="domain" description="Exonuclease" evidence="4">
    <location>
        <begin position="43"/>
        <end position="230"/>
    </location>
</feature>
<organism evidence="5 6">
    <name type="scientific">Euroglyphus maynei</name>
    <name type="common">Mayne's house dust mite</name>
    <dbReference type="NCBI Taxonomy" id="6958"/>
    <lineage>
        <taxon>Eukaryota</taxon>
        <taxon>Metazoa</taxon>
        <taxon>Ecdysozoa</taxon>
        <taxon>Arthropoda</taxon>
        <taxon>Chelicerata</taxon>
        <taxon>Arachnida</taxon>
        <taxon>Acari</taxon>
        <taxon>Acariformes</taxon>
        <taxon>Sarcoptiformes</taxon>
        <taxon>Astigmata</taxon>
        <taxon>Psoroptidia</taxon>
        <taxon>Analgoidea</taxon>
        <taxon>Pyroglyphidae</taxon>
        <taxon>Pyroglyphinae</taxon>
        <taxon>Euroglyphus</taxon>
    </lineage>
</organism>
<protein>
    <submittedName>
        <fullName evidence="5">ERI1 exoribonuclease 3-like protein</fullName>
    </submittedName>
</protein>
<keyword evidence="2" id="KW-0378">Hydrolase</keyword>
<evidence type="ECO:0000313" key="6">
    <source>
        <dbReference type="Proteomes" id="UP000194236"/>
    </source>
</evidence>
<accession>A0A1Y3BSF6</accession>
<keyword evidence="6" id="KW-1185">Reference proteome</keyword>
<keyword evidence="3" id="KW-0269">Exonuclease</keyword>